<proteinExistence type="predicted"/>
<feature type="signal peptide" evidence="2">
    <location>
        <begin position="1"/>
        <end position="24"/>
    </location>
</feature>
<dbReference type="InterPro" id="IPR050490">
    <property type="entry name" value="Bact_solute-bd_prot1"/>
</dbReference>
<dbReference type="AlphaFoldDB" id="A0A3A9ARM6"/>
<dbReference type="Pfam" id="PF13416">
    <property type="entry name" value="SBP_bac_8"/>
    <property type="match status" value="1"/>
</dbReference>
<feature type="chain" id="PRO_5017434518" evidence="2">
    <location>
        <begin position="25"/>
        <end position="479"/>
    </location>
</feature>
<reference evidence="3 4" key="1">
    <citation type="submission" date="2018-09" db="EMBL/GenBank/DDBJ databases">
        <title>Murine metabolic-syndrome-specific gut microbial biobank.</title>
        <authorList>
            <person name="Liu C."/>
        </authorList>
    </citation>
    <scope>NUCLEOTIDE SEQUENCE [LARGE SCALE GENOMIC DNA]</scope>
    <source>
        <strain evidence="3 4">0.1xD8-82</strain>
    </source>
</reference>
<evidence type="ECO:0000313" key="4">
    <source>
        <dbReference type="Proteomes" id="UP000280696"/>
    </source>
</evidence>
<sequence>MKKKNLNRFVAVALTFAMSASLLAGCGGGDDGSSDATGASDGGAQVENTSEEEGQNIAAAVEEDPSSISGTIEVGGWPSGDDGFEAAMAGFNEAYPNIEVELVFTDTTAHHQALQTALTAGTDAVDVAMVEGAYIAQYRDSKALTDLNVLGAAELKDDFVEFKWDQATSSDGQRLIGIPWDLGPTLFYYRTDVFEEVGLPTSSEEVAELMSTWDGVMEVAEKVSIPGQRWFLPSAAYPYQWLFINRDYYDEDLNLILEREGDLECLENCLKIRENGWDMNVDMWSTEAYAAYAAGTCVCVAAGSWFSGFFKTDIDPDGAGHWGAIALPAGMGDTNWGGSFLVIPEQCENKEAAWAFVKYMLATTEGQNTMFKAIDYFPAYKPAWDAAPELYTEGDDYFGGQAPNAIATKIAANVPVVNNTIMDVTAEGYLYSSFNAGAEAGETPEQIRERLANDINAACAELKEQQIQTLKDAGVWDGE</sequence>
<protein>
    <submittedName>
        <fullName evidence="3">Extracellular solute-binding protein</fullName>
    </submittedName>
</protein>
<dbReference type="SUPFAM" id="SSF53850">
    <property type="entry name" value="Periplasmic binding protein-like II"/>
    <property type="match status" value="1"/>
</dbReference>
<dbReference type="PROSITE" id="PS51257">
    <property type="entry name" value="PROKAR_LIPOPROTEIN"/>
    <property type="match status" value="1"/>
</dbReference>
<dbReference type="OrthoDB" id="9808332at2"/>
<dbReference type="InterPro" id="IPR006059">
    <property type="entry name" value="SBP"/>
</dbReference>
<feature type="compositionally biased region" description="Low complexity" evidence="1">
    <location>
        <begin position="34"/>
        <end position="44"/>
    </location>
</feature>
<accession>A0A3A9ARM6</accession>
<evidence type="ECO:0000313" key="3">
    <source>
        <dbReference type="EMBL" id="RKI94052.1"/>
    </source>
</evidence>
<dbReference type="PANTHER" id="PTHR43649">
    <property type="entry name" value="ARABINOSE-BINDING PROTEIN-RELATED"/>
    <property type="match status" value="1"/>
</dbReference>
<organism evidence="3 4">
    <name type="scientific">Parablautia intestinalis</name>
    <dbReference type="NCBI Taxonomy" id="2320100"/>
    <lineage>
        <taxon>Bacteria</taxon>
        <taxon>Bacillati</taxon>
        <taxon>Bacillota</taxon>
        <taxon>Clostridia</taxon>
        <taxon>Lachnospirales</taxon>
        <taxon>Lachnospiraceae</taxon>
        <taxon>Parablautia</taxon>
    </lineage>
</organism>
<comment type="caution">
    <text evidence="3">The sequence shown here is derived from an EMBL/GenBank/DDBJ whole genome shotgun (WGS) entry which is preliminary data.</text>
</comment>
<evidence type="ECO:0000256" key="2">
    <source>
        <dbReference type="SAM" id="SignalP"/>
    </source>
</evidence>
<evidence type="ECO:0000256" key="1">
    <source>
        <dbReference type="SAM" id="MobiDB-lite"/>
    </source>
</evidence>
<feature type="region of interest" description="Disordered" evidence="1">
    <location>
        <begin position="28"/>
        <end position="54"/>
    </location>
</feature>
<keyword evidence="4" id="KW-1185">Reference proteome</keyword>
<name>A0A3A9ARM6_9FIRM</name>
<dbReference type="PANTHER" id="PTHR43649:SF32">
    <property type="entry name" value="SUGAR BINDING SECRETED PROTEIN"/>
    <property type="match status" value="1"/>
</dbReference>
<dbReference type="RefSeq" id="WP_120465682.1">
    <property type="nucleotide sequence ID" value="NZ_RAYQ01000001.1"/>
</dbReference>
<gene>
    <name evidence="3" type="ORF">D7V94_00250</name>
</gene>
<dbReference type="Proteomes" id="UP000280696">
    <property type="component" value="Unassembled WGS sequence"/>
</dbReference>
<dbReference type="Gene3D" id="3.40.190.10">
    <property type="entry name" value="Periplasmic binding protein-like II"/>
    <property type="match status" value="1"/>
</dbReference>
<keyword evidence="2" id="KW-0732">Signal</keyword>
<dbReference type="EMBL" id="RAYQ01000001">
    <property type="protein sequence ID" value="RKI94052.1"/>
    <property type="molecule type" value="Genomic_DNA"/>
</dbReference>